<evidence type="ECO:0000256" key="2">
    <source>
        <dbReference type="RuleBase" id="RU003494"/>
    </source>
</evidence>
<dbReference type="InterPro" id="IPR036249">
    <property type="entry name" value="Thioredoxin-like_sf"/>
</dbReference>
<evidence type="ECO:0000259" key="3">
    <source>
        <dbReference type="PROSITE" id="PS50404"/>
    </source>
</evidence>
<dbReference type="InterPro" id="IPR004046">
    <property type="entry name" value="GST_C"/>
</dbReference>
<feature type="domain" description="GST C-terminal" evidence="4">
    <location>
        <begin position="90"/>
        <end position="216"/>
    </location>
</feature>
<comment type="similarity">
    <text evidence="2">Belongs to the GST superfamily.</text>
</comment>
<dbReference type="PROSITE" id="PS50405">
    <property type="entry name" value="GST_CTER"/>
    <property type="match status" value="1"/>
</dbReference>
<dbReference type="Pfam" id="PF00043">
    <property type="entry name" value="GST_C"/>
    <property type="match status" value="1"/>
</dbReference>
<organism evidence="5">
    <name type="scientific">Xenopsylla cheopis</name>
    <name type="common">Oriental rat flea</name>
    <name type="synonym">Pulex cheopis</name>
    <dbReference type="NCBI Taxonomy" id="163159"/>
    <lineage>
        <taxon>Eukaryota</taxon>
        <taxon>Metazoa</taxon>
        <taxon>Ecdysozoa</taxon>
        <taxon>Arthropoda</taxon>
        <taxon>Hexapoda</taxon>
        <taxon>Insecta</taxon>
        <taxon>Pterygota</taxon>
        <taxon>Neoptera</taxon>
        <taxon>Endopterygota</taxon>
        <taxon>Siphonaptera</taxon>
        <taxon>Pulicidae</taxon>
        <taxon>Xenopsyllinae</taxon>
        <taxon>Xenopsylla</taxon>
    </lineage>
</organism>
<dbReference type="FunFam" id="3.40.30.10:FF:000034">
    <property type="entry name" value="glutathione S-transferase 1"/>
    <property type="match status" value="1"/>
</dbReference>
<dbReference type="Gene3D" id="1.20.1050.10">
    <property type="match status" value="1"/>
</dbReference>
<dbReference type="GO" id="GO:0006749">
    <property type="term" value="P:glutathione metabolic process"/>
    <property type="evidence" value="ECO:0007669"/>
    <property type="project" value="TreeGrafter"/>
</dbReference>
<proteinExistence type="inferred from homology"/>
<protein>
    <submittedName>
        <fullName evidence="5">Putative glutathione s-transferase tabanus bromius</fullName>
    </submittedName>
</protein>
<accession>A0A6M2DQ87</accession>
<dbReference type="InterPro" id="IPR040079">
    <property type="entry name" value="Glutathione_S-Trfase"/>
</dbReference>
<reference evidence="5" key="1">
    <citation type="submission" date="2020-03" db="EMBL/GenBank/DDBJ databases">
        <title>Transcriptomic Profiling of the Digestive Tract of the Rat Flea, Xenopsylla cheopis, Following Blood Feeding and Infection with Yersinia pestis.</title>
        <authorList>
            <person name="Bland D.M."/>
            <person name="Martens C.A."/>
            <person name="Virtaneva K."/>
            <person name="Kanakabandi K."/>
            <person name="Long D."/>
            <person name="Rosenke R."/>
            <person name="Saturday G.A."/>
            <person name="Hoyt F.H."/>
            <person name="Bruno D.P."/>
            <person name="Ribeiro J.M.C."/>
            <person name="Hinnebusch J."/>
        </authorList>
    </citation>
    <scope>NUCLEOTIDE SEQUENCE</scope>
</reference>
<dbReference type="AlphaFoldDB" id="A0A6M2DQ87"/>
<evidence type="ECO:0000313" key="5">
    <source>
        <dbReference type="EMBL" id="NOV47198.1"/>
    </source>
</evidence>
<dbReference type="InterPro" id="IPR036282">
    <property type="entry name" value="Glutathione-S-Trfase_C_sf"/>
</dbReference>
<dbReference type="SUPFAM" id="SSF47616">
    <property type="entry name" value="GST C-terminal domain-like"/>
    <property type="match status" value="1"/>
</dbReference>
<dbReference type="InterPro" id="IPR004045">
    <property type="entry name" value="Glutathione_S-Trfase_N"/>
</dbReference>
<keyword evidence="5" id="KW-0808">Transferase</keyword>
<dbReference type="CDD" id="cd03045">
    <property type="entry name" value="GST_N_Delta_Epsilon"/>
    <property type="match status" value="1"/>
</dbReference>
<dbReference type="Pfam" id="PF02798">
    <property type="entry name" value="GST_N"/>
    <property type="match status" value="1"/>
</dbReference>
<feature type="domain" description="GST N-terminal" evidence="3">
    <location>
        <begin position="1"/>
        <end position="82"/>
    </location>
</feature>
<sequence length="221" mass="24362">MSLTLYHFPASAPSRSAILTARALNLNVNVKEVNLFAKEQLKPEFLKLNPQHCVPTLDDNGFVLWESRAIASYLVQAHGGEKFASLYPLSAKEKAVVDQRLYFDAGVLYPRIRAICFPVLFLGETTVSKEKKDQLSEAFGYLDGFLSKTKWVAADHITVADNAILASVSSIQEVGFNIAPFPHVVAWEAHCKEVMPGYEENKVGAQIFGNAVKSKLASGQF</sequence>
<dbReference type="SFLD" id="SFLDS00019">
    <property type="entry name" value="Glutathione_Transferase_(cytos"/>
    <property type="match status" value="1"/>
</dbReference>
<evidence type="ECO:0000259" key="4">
    <source>
        <dbReference type="PROSITE" id="PS50405"/>
    </source>
</evidence>
<dbReference type="InterPro" id="IPR010987">
    <property type="entry name" value="Glutathione-S-Trfase_C-like"/>
</dbReference>
<evidence type="ECO:0000256" key="1">
    <source>
        <dbReference type="ARBA" id="ARBA00011738"/>
    </source>
</evidence>
<dbReference type="SUPFAM" id="SSF52833">
    <property type="entry name" value="Thioredoxin-like"/>
    <property type="match status" value="1"/>
</dbReference>
<name>A0A6M2DQ87_XENCH</name>
<dbReference type="CDD" id="cd03177">
    <property type="entry name" value="GST_C_Delta_Epsilon"/>
    <property type="match status" value="1"/>
</dbReference>
<dbReference type="PROSITE" id="PS50404">
    <property type="entry name" value="GST_NTER"/>
    <property type="match status" value="1"/>
</dbReference>
<dbReference type="EMBL" id="GIIL01003472">
    <property type="protein sequence ID" value="NOV47198.1"/>
    <property type="molecule type" value="Transcribed_RNA"/>
</dbReference>
<dbReference type="Gene3D" id="3.40.30.10">
    <property type="entry name" value="Glutaredoxin"/>
    <property type="match status" value="1"/>
</dbReference>
<dbReference type="PANTHER" id="PTHR43969:SF9">
    <property type="entry name" value="GLUTATHIONE S TRANSFERASE D10, ISOFORM A-RELATED"/>
    <property type="match status" value="1"/>
</dbReference>
<dbReference type="FunFam" id="1.20.1050.10:FF:000007">
    <property type="entry name" value="Glutathione S-transferase 1-1"/>
    <property type="match status" value="1"/>
</dbReference>
<dbReference type="PANTHER" id="PTHR43969">
    <property type="entry name" value="GLUTATHIONE S TRANSFERASE D10, ISOFORM A-RELATED"/>
    <property type="match status" value="1"/>
</dbReference>
<dbReference type="SFLD" id="SFLDG00358">
    <property type="entry name" value="Main_(cytGST)"/>
    <property type="match status" value="1"/>
</dbReference>
<dbReference type="GO" id="GO:0004364">
    <property type="term" value="F:glutathione transferase activity"/>
    <property type="evidence" value="ECO:0007669"/>
    <property type="project" value="TreeGrafter"/>
</dbReference>
<dbReference type="SFLD" id="SFLDG01153">
    <property type="entry name" value="Main.4:_Theta-like"/>
    <property type="match status" value="1"/>
</dbReference>
<comment type="subunit">
    <text evidence="1">Homodimer.</text>
</comment>